<dbReference type="EMBL" id="JAENIG010000001">
    <property type="protein sequence ID" value="MBK1853804.1"/>
    <property type="molecule type" value="Genomic_DNA"/>
</dbReference>
<sequence length="570" mass="63710">MPDATQLITDHLDTWTSTVVAQKTTGRGSSKKQELYGIKKLRELILDLAVRGLLVPQDPEDEPAEVLLNRIESTKADLIQQKKIKKTKPLSKVLSEDEPFLKPNGWEFVRIGSLTSKLGSGSTPRGGKSAYVDSGVIFLRSQNIWNDGLKLNDTAYIPAEIHENMSNTQVQPNDVLLNITGASLGRSTIFPTELETANVSQHVTIIRLIETRMARFLHLGILSPLVQKLVWGRQVGMAIEGLSKKVLEQFEFPIPPLAEQQRIVAKVDELMALCDRLEQQQEDSIRTHETLVKTLLDALTTTSDAAQFQQAWQRIQAHFHLLFTTKSSIDHLKQTTLQLAVTGKLVPQVPNEDSRCCFPAWKKHESKDECLDHPTQWMSVPLGKLGEWRGGGTPSKGNTKFWDGEIPWVCPKDMKRPIIHKSIDQITAEAIDKSSAKLIPKNSLLMVVRGMILAHSFPVARSGREVTINQDMKALLPDYHDTATYLHLALRALRDQFLNTVERSSHGTCKLLTKDLQGMLIPIPPLAEQHRIVAKVDELMALCDELKASLATAQATQRKLTDTMVEKAVN</sequence>
<dbReference type="SUPFAM" id="SSF116734">
    <property type="entry name" value="DNA methylase specificity domain"/>
    <property type="match status" value="2"/>
</dbReference>
<accession>A0AAE2SA66</accession>
<keyword evidence="2" id="KW-0680">Restriction system</keyword>
<dbReference type="GO" id="GO:0004519">
    <property type="term" value="F:endonuclease activity"/>
    <property type="evidence" value="ECO:0007669"/>
    <property type="project" value="UniProtKB-KW"/>
</dbReference>
<dbReference type="InterPro" id="IPR000055">
    <property type="entry name" value="Restrct_endonuc_typeI_TRD"/>
</dbReference>
<name>A0AAE2SA66_9BACT</name>
<evidence type="ECO:0000256" key="2">
    <source>
        <dbReference type="ARBA" id="ARBA00022747"/>
    </source>
</evidence>
<dbReference type="InterPro" id="IPR051212">
    <property type="entry name" value="Type-I_RE_S_subunit"/>
</dbReference>
<evidence type="ECO:0000256" key="3">
    <source>
        <dbReference type="ARBA" id="ARBA00023125"/>
    </source>
</evidence>
<dbReference type="CDD" id="cd17256">
    <property type="entry name" value="RMtype1_S_EcoJA65PI-TRD1-CR1_like"/>
    <property type="match status" value="1"/>
</dbReference>
<comment type="similarity">
    <text evidence="1">Belongs to the type-I restriction system S methylase family.</text>
</comment>
<keyword evidence="3" id="KW-0238">DNA-binding</keyword>
<evidence type="ECO:0000259" key="4">
    <source>
        <dbReference type="Pfam" id="PF01420"/>
    </source>
</evidence>
<evidence type="ECO:0000256" key="1">
    <source>
        <dbReference type="ARBA" id="ARBA00010923"/>
    </source>
</evidence>
<evidence type="ECO:0000313" key="5">
    <source>
        <dbReference type="EMBL" id="MBK1853804.1"/>
    </source>
</evidence>
<dbReference type="AlphaFoldDB" id="A0AAE2SA66"/>
<evidence type="ECO:0000313" key="6">
    <source>
        <dbReference type="Proteomes" id="UP000634206"/>
    </source>
</evidence>
<feature type="domain" description="Type I restriction modification DNA specificity" evidence="4">
    <location>
        <begin position="374"/>
        <end position="548"/>
    </location>
</feature>
<protein>
    <submittedName>
        <fullName evidence="5">Restriction endonuclease subunit S</fullName>
    </submittedName>
</protein>
<dbReference type="Proteomes" id="UP000634206">
    <property type="component" value="Unassembled WGS sequence"/>
</dbReference>
<organism evidence="5 6">
    <name type="scientific">Oceaniferula flava</name>
    <dbReference type="NCBI Taxonomy" id="2800421"/>
    <lineage>
        <taxon>Bacteria</taxon>
        <taxon>Pseudomonadati</taxon>
        <taxon>Verrucomicrobiota</taxon>
        <taxon>Verrucomicrobiia</taxon>
        <taxon>Verrucomicrobiales</taxon>
        <taxon>Verrucomicrobiaceae</taxon>
        <taxon>Oceaniferula</taxon>
    </lineage>
</organism>
<dbReference type="PANTHER" id="PTHR43140:SF1">
    <property type="entry name" value="TYPE I RESTRICTION ENZYME ECOKI SPECIFICITY SUBUNIT"/>
    <property type="match status" value="1"/>
</dbReference>
<dbReference type="InterPro" id="IPR044946">
    <property type="entry name" value="Restrct_endonuc_typeI_TRD_sf"/>
</dbReference>
<reference evidence="5" key="1">
    <citation type="submission" date="2021-01" db="EMBL/GenBank/DDBJ databases">
        <title>Modified the classification status of verrucomicrobia.</title>
        <authorList>
            <person name="Feng X."/>
        </authorList>
    </citation>
    <scope>NUCLEOTIDE SEQUENCE</scope>
    <source>
        <strain evidence="5">5K15</strain>
    </source>
</reference>
<dbReference type="CDD" id="cd17249">
    <property type="entry name" value="RMtype1_S_EcoR124I-TRD2-CR2_like"/>
    <property type="match status" value="1"/>
</dbReference>
<keyword evidence="5" id="KW-0540">Nuclease</keyword>
<dbReference type="GO" id="GO:0003677">
    <property type="term" value="F:DNA binding"/>
    <property type="evidence" value="ECO:0007669"/>
    <property type="project" value="UniProtKB-KW"/>
</dbReference>
<dbReference type="Gene3D" id="3.90.220.20">
    <property type="entry name" value="DNA methylase specificity domains"/>
    <property type="match status" value="2"/>
</dbReference>
<gene>
    <name evidence="5" type="ORF">JIN83_02435</name>
</gene>
<keyword evidence="5" id="KW-0255">Endonuclease</keyword>
<feature type="domain" description="Type I restriction modification DNA specificity" evidence="4">
    <location>
        <begin position="103"/>
        <end position="285"/>
    </location>
</feature>
<proteinExistence type="inferred from homology"/>
<dbReference type="Pfam" id="PF01420">
    <property type="entry name" value="Methylase_S"/>
    <property type="match status" value="2"/>
</dbReference>
<comment type="caution">
    <text evidence="5">The sequence shown here is derived from an EMBL/GenBank/DDBJ whole genome shotgun (WGS) entry which is preliminary data.</text>
</comment>
<keyword evidence="5" id="KW-0378">Hydrolase</keyword>
<dbReference type="RefSeq" id="WP_309488402.1">
    <property type="nucleotide sequence ID" value="NZ_JAENIG010000001.1"/>
</dbReference>
<keyword evidence="6" id="KW-1185">Reference proteome</keyword>
<dbReference type="PANTHER" id="PTHR43140">
    <property type="entry name" value="TYPE-1 RESTRICTION ENZYME ECOKI SPECIFICITY PROTEIN"/>
    <property type="match status" value="1"/>
</dbReference>
<dbReference type="GO" id="GO:0009307">
    <property type="term" value="P:DNA restriction-modification system"/>
    <property type="evidence" value="ECO:0007669"/>
    <property type="project" value="UniProtKB-KW"/>
</dbReference>